<dbReference type="EMBL" id="AMZH03016348">
    <property type="protein sequence ID" value="RRT44635.1"/>
    <property type="molecule type" value="Genomic_DNA"/>
</dbReference>
<evidence type="ECO:0000313" key="2">
    <source>
        <dbReference type="EMBL" id="RRT44635.1"/>
    </source>
</evidence>
<evidence type="ECO:0000256" key="1">
    <source>
        <dbReference type="SAM" id="MobiDB-lite"/>
    </source>
</evidence>
<dbReference type="Proteomes" id="UP000287651">
    <property type="component" value="Unassembled WGS sequence"/>
</dbReference>
<dbReference type="AlphaFoldDB" id="A0A426XYN9"/>
<feature type="region of interest" description="Disordered" evidence="1">
    <location>
        <begin position="124"/>
        <end position="190"/>
    </location>
</feature>
<organism evidence="2 3">
    <name type="scientific">Ensete ventricosum</name>
    <name type="common">Abyssinian banana</name>
    <name type="synonym">Musa ensete</name>
    <dbReference type="NCBI Taxonomy" id="4639"/>
    <lineage>
        <taxon>Eukaryota</taxon>
        <taxon>Viridiplantae</taxon>
        <taxon>Streptophyta</taxon>
        <taxon>Embryophyta</taxon>
        <taxon>Tracheophyta</taxon>
        <taxon>Spermatophyta</taxon>
        <taxon>Magnoliopsida</taxon>
        <taxon>Liliopsida</taxon>
        <taxon>Zingiberales</taxon>
        <taxon>Musaceae</taxon>
        <taxon>Ensete</taxon>
    </lineage>
</organism>
<sequence>MSRPVHQSFARVTCLGQYASPLPESHISTSPPVLCPSHVPWPVRQSFARVAYLGRYASPLLESHVSASPSVLCPSCISRLVHQSFARVIYLGQSTSPLFTNLGRSFARTVYLIHLSLPYGPEATRARGHPLDSRSASVRPLSSGGRLIGYPMGRSDSSKPTPDGRPRQHFRGSHVSPRDQVDGRSGVRGGGALTRHCLAHAH</sequence>
<evidence type="ECO:0000313" key="3">
    <source>
        <dbReference type="Proteomes" id="UP000287651"/>
    </source>
</evidence>
<proteinExistence type="predicted"/>
<protein>
    <submittedName>
        <fullName evidence="2">Uncharacterized protein</fullName>
    </submittedName>
</protein>
<comment type="caution">
    <text evidence="2">The sequence shown here is derived from an EMBL/GenBank/DDBJ whole genome shotgun (WGS) entry which is preliminary data.</text>
</comment>
<name>A0A426XYN9_ENSVE</name>
<gene>
    <name evidence="2" type="ORF">B296_00008254</name>
</gene>
<accession>A0A426XYN9</accession>
<reference evidence="2 3" key="1">
    <citation type="journal article" date="2014" name="Agronomy (Basel)">
        <title>A Draft Genome Sequence for Ensete ventricosum, the Drought-Tolerant Tree Against Hunger.</title>
        <authorList>
            <person name="Harrison J."/>
            <person name="Moore K.A."/>
            <person name="Paszkiewicz K."/>
            <person name="Jones T."/>
            <person name="Grant M."/>
            <person name="Ambacheew D."/>
            <person name="Muzemil S."/>
            <person name="Studholme D.J."/>
        </authorList>
    </citation>
    <scope>NUCLEOTIDE SEQUENCE [LARGE SCALE GENOMIC DNA]</scope>
</reference>